<reference evidence="1 2" key="1">
    <citation type="journal article" date="2015" name="Sci. Rep.">
        <title>Chromosome-level genome map provides insights into diverse defense mechanisms in the medicinal fungus Ganoderma sinense.</title>
        <authorList>
            <person name="Zhu Y."/>
            <person name="Xu J."/>
            <person name="Sun C."/>
            <person name="Zhou S."/>
            <person name="Xu H."/>
            <person name="Nelson D.R."/>
            <person name="Qian J."/>
            <person name="Song J."/>
            <person name="Luo H."/>
            <person name="Xiang L."/>
            <person name="Li Y."/>
            <person name="Xu Z."/>
            <person name="Ji A."/>
            <person name="Wang L."/>
            <person name="Lu S."/>
            <person name="Hayward A."/>
            <person name="Sun W."/>
            <person name="Li X."/>
            <person name="Schwartz D.C."/>
            <person name="Wang Y."/>
            <person name="Chen S."/>
        </authorList>
    </citation>
    <scope>NUCLEOTIDE SEQUENCE [LARGE SCALE GENOMIC DNA]</scope>
    <source>
        <strain evidence="1 2">ZZ0214-1</strain>
    </source>
</reference>
<gene>
    <name evidence="1" type="ORF">GSI_01202</name>
</gene>
<organism evidence="1 2">
    <name type="scientific">Ganoderma sinense ZZ0214-1</name>
    <dbReference type="NCBI Taxonomy" id="1077348"/>
    <lineage>
        <taxon>Eukaryota</taxon>
        <taxon>Fungi</taxon>
        <taxon>Dikarya</taxon>
        <taxon>Basidiomycota</taxon>
        <taxon>Agaricomycotina</taxon>
        <taxon>Agaricomycetes</taxon>
        <taxon>Polyporales</taxon>
        <taxon>Polyporaceae</taxon>
        <taxon>Ganoderma</taxon>
    </lineage>
</organism>
<protein>
    <submittedName>
        <fullName evidence="1">Uncharacterized protein</fullName>
    </submittedName>
</protein>
<sequence length="186" mass="20454">MSHSRFPAVEMTLDGTVYVGQIIHSGVASSVVAWGYPNIESGAFIAFHLEVVIFKATTPAGTKLLLVLEASDGNKSLIIDLKENILMADSTRPNVLASMNEAPSCGLRITFSDIPSAVEFETWMHASLLEIASEDDGVPLNRVMDLLMHPEGIEYDEQNDTFPALERLAEDMQEIALREQVEEMTD</sequence>
<comment type="caution">
    <text evidence="1">The sequence shown here is derived from an EMBL/GenBank/DDBJ whole genome shotgun (WGS) entry which is preliminary data.</text>
</comment>
<dbReference type="AlphaFoldDB" id="A0A2G8SV97"/>
<dbReference type="Proteomes" id="UP000230002">
    <property type="component" value="Unassembled WGS sequence"/>
</dbReference>
<evidence type="ECO:0000313" key="1">
    <source>
        <dbReference type="EMBL" id="PIL37508.1"/>
    </source>
</evidence>
<keyword evidence="2" id="KW-1185">Reference proteome</keyword>
<accession>A0A2G8SV97</accession>
<proteinExistence type="predicted"/>
<evidence type="ECO:0000313" key="2">
    <source>
        <dbReference type="Proteomes" id="UP000230002"/>
    </source>
</evidence>
<dbReference type="EMBL" id="AYKW01000001">
    <property type="protein sequence ID" value="PIL37508.1"/>
    <property type="molecule type" value="Genomic_DNA"/>
</dbReference>
<name>A0A2G8SV97_9APHY</name>